<feature type="chain" id="PRO_5044305040" evidence="2">
    <location>
        <begin position="17"/>
        <end position="315"/>
    </location>
</feature>
<evidence type="ECO:0000256" key="1">
    <source>
        <dbReference type="SAM" id="MobiDB-lite"/>
    </source>
</evidence>
<accession>A0A8R1YXK7</accession>
<dbReference type="Proteomes" id="UP000005239">
    <property type="component" value="Unassembled WGS sequence"/>
</dbReference>
<reference evidence="3" key="2">
    <citation type="submission" date="2022-06" db="UniProtKB">
        <authorList>
            <consortium name="EnsemblMetazoa"/>
        </authorList>
    </citation>
    <scope>IDENTIFICATION</scope>
    <source>
        <strain evidence="3">PS312</strain>
    </source>
</reference>
<protein>
    <submittedName>
        <fullName evidence="3">Uncharacterized protein</fullName>
    </submittedName>
</protein>
<evidence type="ECO:0000313" key="3">
    <source>
        <dbReference type="EnsemblMetazoa" id="PPA37842.1"/>
    </source>
</evidence>
<dbReference type="AlphaFoldDB" id="A0A2A6CR69"/>
<evidence type="ECO:0000256" key="2">
    <source>
        <dbReference type="SAM" id="SignalP"/>
    </source>
</evidence>
<keyword evidence="2" id="KW-0732">Signal</keyword>
<keyword evidence="4" id="KW-1185">Reference proteome</keyword>
<evidence type="ECO:0000313" key="4">
    <source>
        <dbReference type="Proteomes" id="UP000005239"/>
    </source>
</evidence>
<feature type="compositionally biased region" description="Low complexity" evidence="1">
    <location>
        <begin position="106"/>
        <end position="122"/>
    </location>
</feature>
<feature type="region of interest" description="Disordered" evidence="1">
    <location>
        <begin position="104"/>
        <end position="127"/>
    </location>
</feature>
<dbReference type="EnsemblMetazoa" id="PPA37842.1">
    <property type="protein sequence ID" value="PPA37842.1"/>
    <property type="gene ID" value="WBGene00276211"/>
</dbReference>
<proteinExistence type="predicted"/>
<sequence length="315" mass="34052">MRRLWIIFVILEMVQSMCFVDTVVTKPGTVDKEQSVFDELHCRTICADLDTCASYIYHNKTCKLVSLLEDSFQCTNPHREMVKKLDASGCPDILPATYSLTDDTKPTTTTTTTTTITKPTTTSPASKSNDLPFLESISSSLTSSNSFCGLDTIEINVTLIDGSEESLSAEKGYKIEWDKKLGIYTLGNGKLYLRTAECIEKEKDTTVPSTTTTPTTTPNVPTTTTVPVIKGGCPVPVLCQCNYKKVEPVAINYEAGTISCASSKSLTFGQPCTKNVMSCLSGRIGGGTATCKNGVWNTISGSWDASSTQISCLTP</sequence>
<feature type="signal peptide" evidence="2">
    <location>
        <begin position="1"/>
        <end position="16"/>
    </location>
</feature>
<accession>A0A2A6CR69</accession>
<reference evidence="4" key="1">
    <citation type="journal article" date="2008" name="Nat. Genet.">
        <title>The Pristionchus pacificus genome provides a unique perspective on nematode lifestyle and parasitism.</title>
        <authorList>
            <person name="Dieterich C."/>
            <person name="Clifton S.W."/>
            <person name="Schuster L.N."/>
            <person name="Chinwalla A."/>
            <person name="Delehaunty K."/>
            <person name="Dinkelacker I."/>
            <person name="Fulton L."/>
            <person name="Fulton R."/>
            <person name="Godfrey J."/>
            <person name="Minx P."/>
            <person name="Mitreva M."/>
            <person name="Roeseler W."/>
            <person name="Tian H."/>
            <person name="Witte H."/>
            <person name="Yang S.P."/>
            <person name="Wilson R.K."/>
            <person name="Sommer R.J."/>
        </authorList>
    </citation>
    <scope>NUCLEOTIDE SEQUENCE [LARGE SCALE GENOMIC DNA]</scope>
    <source>
        <strain evidence="4">PS312</strain>
    </source>
</reference>
<name>A0A2A6CR69_PRIPA</name>
<gene>
    <name evidence="3" type="primary">WBGene00276211</name>
</gene>
<organism evidence="3 4">
    <name type="scientific">Pristionchus pacificus</name>
    <name type="common">Parasitic nematode worm</name>
    <dbReference type="NCBI Taxonomy" id="54126"/>
    <lineage>
        <taxon>Eukaryota</taxon>
        <taxon>Metazoa</taxon>
        <taxon>Ecdysozoa</taxon>
        <taxon>Nematoda</taxon>
        <taxon>Chromadorea</taxon>
        <taxon>Rhabditida</taxon>
        <taxon>Rhabditina</taxon>
        <taxon>Diplogasteromorpha</taxon>
        <taxon>Diplogasteroidea</taxon>
        <taxon>Neodiplogasteridae</taxon>
        <taxon>Pristionchus</taxon>
    </lineage>
</organism>